<dbReference type="AGR" id="MGI:1925349"/>
<protein>
    <submittedName>
        <fullName evidence="2">Uncharacterized protein</fullName>
    </submittedName>
</protein>
<proteinExistence type="evidence at transcript level"/>
<reference evidence="2" key="7">
    <citation type="journal article" date="2005" name="Science">
        <title>The Transcriptional Landscape of the Mammalian Genome.</title>
        <authorList>
            <consortium name="The FANTOM Consortium"/>
            <consortium name="Riken Genome Exploration Research Group and Genome Science Group (Genome Network Project Core Group)"/>
        </authorList>
    </citation>
    <scope>NUCLEOTIDE SEQUENCE</scope>
    <source>
        <strain evidence="2">NOD</strain>
        <tissue evidence="2">Activated spleen</tissue>
    </source>
</reference>
<evidence type="ECO:0000313" key="3">
    <source>
        <dbReference type="MGI" id="MGI:1925349"/>
    </source>
</evidence>
<dbReference type="InterPro" id="IPR033349">
    <property type="entry name" value="ATRIP"/>
</dbReference>
<feature type="region of interest" description="Disordered" evidence="1">
    <location>
        <begin position="1"/>
        <end position="53"/>
    </location>
</feature>
<sequence length="108" mass="11785">MAGTPAPNSHRKQSGGLEPFPGLSRSIENPPSKRARSFSETTVPDPEDPFGEHAEFTADDLEELDILASQALSQCPVAPRNLSSECLRGLFPRRVVQTSDLAMRHPEC</sequence>
<reference evidence="2" key="1">
    <citation type="journal article" date="1999" name="Methods Enzymol.">
        <title>High-efficiency full-length cDNA cloning.</title>
        <authorList>
            <person name="Carninci P."/>
            <person name="Hayashizaki Y."/>
        </authorList>
    </citation>
    <scope>NUCLEOTIDE SEQUENCE</scope>
    <source>
        <strain evidence="2">NOD</strain>
        <tissue evidence="2">Activated spleen</tissue>
    </source>
</reference>
<reference evidence="2" key="8">
    <citation type="journal article" date="2005" name="Science">
        <title>Antisense Transcription in the Mammalian Transcriptome.</title>
        <authorList>
            <consortium name="RIKEN Genome Exploration Research Group and Genome Science Group (Genome Network Project Core Group) and the FANTOM Consortium"/>
        </authorList>
    </citation>
    <scope>NUCLEOTIDE SEQUENCE</scope>
    <source>
        <strain evidence="2">NOD</strain>
        <tissue evidence="2">Activated spleen</tissue>
    </source>
</reference>
<dbReference type="GO" id="GO:0000077">
    <property type="term" value="P:DNA damage checkpoint signaling"/>
    <property type="evidence" value="ECO:0007669"/>
    <property type="project" value="InterPro"/>
</dbReference>
<organism evidence="2">
    <name type="scientific">Mus musculus</name>
    <name type="common">Mouse</name>
    <dbReference type="NCBI Taxonomy" id="10090"/>
    <lineage>
        <taxon>Eukaryota</taxon>
        <taxon>Metazoa</taxon>
        <taxon>Chordata</taxon>
        <taxon>Craniata</taxon>
        <taxon>Vertebrata</taxon>
        <taxon>Euteleostomi</taxon>
        <taxon>Mammalia</taxon>
        <taxon>Eutheria</taxon>
        <taxon>Euarchontoglires</taxon>
        <taxon>Glires</taxon>
        <taxon>Rodentia</taxon>
        <taxon>Myomorpha</taxon>
        <taxon>Muroidea</taxon>
        <taxon>Muridae</taxon>
        <taxon>Murinae</taxon>
        <taxon>Mus</taxon>
        <taxon>Mus</taxon>
    </lineage>
</organism>
<reference evidence="2" key="2">
    <citation type="journal article" date="2000" name="Genome Res.">
        <title>Normalization and subtraction of cap-trapper-selected cDNAs to prepare full-length cDNA libraries for rapid discovery of new genes.</title>
        <authorList>
            <person name="Carninci P."/>
            <person name="Shibata Y."/>
            <person name="Hayatsu N."/>
            <person name="Sugahara Y."/>
            <person name="Shibata K."/>
            <person name="Itoh M."/>
            <person name="Konno H."/>
            <person name="Okazaki Y."/>
            <person name="Muramatsu M."/>
            <person name="Hayashizaki Y."/>
        </authorList>
    </citation>
    <scope>NUCLEOTIDE SEQUENCE</scope>
    <source>
        <strain evidence="2">NOD</strain>
        <tissue evidence="2">Activated spleen</tissue>
    </source>
</reference>
<reference evidence="2" key="3">
    <citation type="journal article" date="2000" name="Genome Res.">
        <title>RIKEN integrated sequence analysis (RISA) system--384-format sequencing pipeline with 384 multicapillary sequencer.</title>
        <authorList>
            <person name="Shibata K."/>
            <person name="Itoh M."/>
            <person name="Aizawa K."/>
            <person name="Nagaoka S."/>
            <person name="Sasaki N."/>
            <person name="Carninci P."/>
            <person name="Konno H."/>
            <person name="Akiyama J."/>
            <person name="Nishi K."/>
            <person name="Kitsunai T."/>
            <person name="Tashiro H."/>
            <person name="Itoh M."/>
            <person name="Sumi N."/>
            <person name="Ishii Y."/>
            <person name="Nakamura S."/>
            <person name="Hazama M."/>
            <person name="Nishine T."/>
            <person name="Harada A."/>
            <person name="Yamamoto R."/>
            <person name="Matsumoto H."/>
            <person name="Sakaguchi S."/>
            <person name="Ikegami T."/>
            <person name="Kashiwagi K."/>
            <person name="Fujiwake S."/>
            <person name="Inoue K."/>
            <person name="Togawa Y."/>
            <person name="Izawa M."/>
            <person name="Ohara E."/>
            <person name="Watahiki M."/>
            <person name="Yoneda Y."/>
            <person name="Ishikawa T."/>
            <person name="Ozawa K."/>
            <person name="Tanaka T."/>
            <person name="Matsuura S."/>
            <person name="Kawai J."/>
            <person name="Okazaki Y."/>
            <person name="Muramatsu M."/>
            <person name="Inoue Y."/>
            <person name="Kira A."/>
            <person name="Hayashizaki Y."/>
        </authorList>
    </citation>
    <scope>NUCLEOTIDE SEQUENCE</scope>
    <source>
        <strain evidence="2">NOD</strain>
        <tissue evidence="2">Activated spleen</tissue>
    </source>
</reference>
<gene>
    <name evidence="3" type="primary">Atrip</name>
</gene>
<dbReference type="AlphaFoldDB" id="Q3T9R3"/>
<reference evidence="2" key="4">
    <citation type="journal article" date="2001" name="Nature">
        <title>Functional annotation of a full-length mouse cDNA collection.</title>
        <authorList>
            <consortium name="The RIKEN Genome Exploration Research Group Phase II Team and the FANTOM Consortium"/>
        </authorList>
    </citation>
    <scope>NUCLEOTIDE SEQUENCE</scope>
    <source>
        <strain evidence="2">NOD</strain>
        <tissue evidence="2">Activated spleen</tissue>
    </source>
</reference>
<reference evidence="2" key="6">
    <citation type="submission" date="2004-04" db="EMBL/GenBank/DDBJ databases">
        <authorList>
            <person name="Arakawa T."/>
            <person name="Carninci P."/>
            <person name="Fukuda S."/>
            <person name="Hashizume W."/>
            <person name="Hayashida K."/>
            <person name="Hori F."/>
            <person name="Iida J."/>
            <person name="Imamura K."/>
            <person name="Imotani K."/>
            <person name="Itoh M."/>
            <person name="Kanagawa S."/>
            <person name="Kawai J."/>
            <person name="Kojima M."/>
            <person name="Konno H."/>
            <person name="Murata M."/>
            <person name="Nakamura M."/>
            <person name="Ninomiya N."/>
            <person name="Nishiyori H."/>
            <person name="Nomura K."/>
            <person name="Ohno M."/>
            <person name="Sakazume N."/>
            <person name="Sano H."/>
            <person name="Sasaki D."/>
            <person name="Shibata K."/>
            <person name="Shiraki T."/>
            <person name="Tagami M."/>
            <person name="Tagami Y."/>
            <person name="Waki K."/>
            <person name="Watahiki A."/>
            <person name="Muramatsu M."/>
            <person name="Hayashizaki Y."/>
        </authorList>
    </citation>
    <scope>NUCLEOTIDE SEQUENCE</scope>
    <source>
        <strain evidence="2">NOD</strain>
        <tissue evidence="2">Activated spleen</tissue>
    </source>
</reference>
<dbReference type="PANTHER" id="PTHR28594:SF1">
    <property type="entry name" value="ATR-INTERACTING PROTEIN"/>
    <property type="match status" value="1"/>
</dbReference>
<name>Q3T9R3_MOUSE</name>
<accession>Q3T9R3</accession>
<evidence type="ECO:0000256" key="1">
    <source>
        <dbReference type="SAM" id="MobiDB-lite"/>
    </source>
</evidence>
<dbReference type="PANTHER" id="PTHR28594">
    <property type="entry name" value="ATR-INTERACTING PROTEIN"/>
    <property type="match status" value="1"/>
</dbReference>
<dbReference type="MGI" id="MGI:1925349">
    <property type="gene designation" value="Atrip"/>
</dbReference>
<dbReference type="EMBL" id="AK172342">
    <property type="protein sequence ID" value="BAE42957.1"/>
    <property type="molecule type" value="mRNA"/>
</dbReference>
<evidence type="ECO:0000313" key="2">
    <source>
        <dbReference type="EMBL" id="BAE42957.1"/>
    </source>
</evidence>
<reference evidence="2" key="5">
    <citation type="journal article" date="2002" name="Nature">
        <title>Analysis of the mouse transcriptome based on functional annotation of 60,770 full-length cDNAs.</title>
        <authorList>
            <consortium name="The FANTOM Consortium and the RIKEN Genome Exploration Research Group Phase I and II Team"/>
        </authorList>
    </citation>
    <scope>NUCLEOTIDE SEQUENCE</scope>
    <source>
        <strain evidence="2">NOD</strain>
        <tissue evidence="2">Activated spleen</tissue>
    </source>
</reference>